<reference evidence="1" key="1">
    <citation type="submission" date="2017-02" db="EMBL/GenBank/DDBJ databases">
        <authorList>
            <person name="Regsiter A."/>
            <person name="William W."/>
        </authorList>
    </citation>
    <scope>NUCLEOTIDE SEQUENCE</scope>
    <source>
        <strain evidence="1">Bib</strain>
    </source>
</reference>
<dbReference type="Gene3D" id="2.60.120.370">
    <property type="entry name" value="YhcH/YjgK/YiaL"/>
    <property type="match status" value="1"/>
</dbReference>
<dbReference type="GO" id="GO:0005829">
    <property type="term" value="C:cytosol"/>
    <property type="evidence" value="ECO:0007669"/>
    <property type="project" value="TreeGrafter"/>
</dbReference>
<accession>A0A3P3XIX0</accession>
<dbReference type="PANTHER" id="PTHR34986">
    <property type="entry name" value="EVOLVED BETA-GALACTOSIDASE SUBUNIT BETA"/>
    <property type="match status" value="1"/>
</dbReference>
<gene>
    <name evidence="1" type="ORF">SPIROBIBN47_280026</name>
</gene>
<dbReference type="InterPro" id="IPR037012">
    <property type="entry name" value="NanQ/TabA/YiaL_sf"/>
</dbReference>
<sequence length="152" mass="17289">MIVTRLEDINRYRGLSTNLDTAFDWLLKEKWQNLEQGKHTIFGEAIYALVQSYKSKDHAACRFEAHRSFIDIQMLTSGEEIIEALPREGLEVLEPYKPDIEFYVTPKDSAACQLFMKPGLLAIFFPEDAHRPCMIAGDGPEDIGKIVIKVAV</sequence>
<dbReference type="AlphaFoldDB" id="A0A3P3XIX0"/>
<dbReference type="PANTHER" id="PTHR34986:SF1">
    <property type="entry name" value="PROTEIN YIAL"/>
    <property type="match status" value="1"/>
</dbReference>
<protein>
    <submittedName>
        <fullName evidence="1">Putative beta-D-galactosidase</fullName>
    </submittedName>
</protein>
<dbReference type="EMBL" id="FWDM01000021">
    <property type="protein sequence ID" value="SLM13108.1"/>
    <property type="molecule type" value="Genomic_DNA"/>
</dbReference>
<dbReference type="NCBIfam" id="TIGR00022">
    <property type="entry name" value="YhcH/YjgK/YiaL family protein"/>
    <property type="match status" value="1"/>
</dbReference>
<dbReference type="SUPFAM" id="SSF51197">
    <property type="entry name" value="Clavaminate synthase-like"/>
    <property type="match status" value="1"/>
</dbReference>
<organism evidence="1">
    <name type="scientific">uncultured spirochete</name>
    <dbReference type="NCBI Taxonomy" id="156406"/>
    <lineage>
        <taxon>Bacteria</taxon>
        <taxon>Pseudomonadati</taxon>
        <taxon>Spirochaetota</taxon>
        <taxon>Spirochaetia</taxon>
        <taxon>Spirochaetales</taxon>
        <taxon>environmental samples</taxon>
    </lineage>
</organism>
<dbReference type="InterPro" id="IPR004375">
    <property type="entry name" value="NanQ/TabA/YiaL"/>
</dbReference>
<name>A0A3P3XIX0_9SPIR</name>
<proteinExistence type="predicted"/>
<evidence type="ECO:0000313" key="1">
    <source>
        <dbReference type="EMBL" id="SLM13108.1"/>
    </source>
</evidence>
<dbReference type="Pfam" id="PF04074">
    <property type="entry name" value="DUF386"/>
    <property type="match status" value="1"/>
</dbReference>